<feature type="region of interest" description="Disordered" evidence="8">
    <location>
        <begin position="267"/>
        <end position="362"/>
    </location>
</feature>
<dbReference type="SMART" id="SM00100">
    <property type="entry name" value="cNMP"/>
    <property type="match status" value="1"/>
</dbReference>
<dbReference type="PROSITE" id="PS50801">
    <property type="entry name" value="STAS"/>
    <property type="match status" value="1"/>
</dbReference>
<dbReference type="InterPro" id="IPR036513">
    <property type="entry name" value="STAS_dom_sf"/>
</dbReference>
<feature type="domain" description="STAS" evidence="11">
    <location>
        <begin position="860"/>
        <end position="970"/>
    </location>
</feature>
<dbReference type="AlphaFoldDB" id="A0AAD9L5L4"/>
<feature type="compositionally biased region" description="Basic and acidic residues" evidence="8">
    <location>
        <begin position="134"/>
        <end position="147"/>
    </location>
</feature>
<dbReference type="Pfam" id="PF00916">
    <property type="entry name" value="Sulfate_transp"/>
    <property type="match status" value="1"/>
</dbReference>
<dbReference type="PANTHER" id="PTHR43310">
    <property type="entry name" value="SULFATE TRANSPORTER YBAR-RELATED"/>
    <property type="match status" value="1"/>
</dbReference>
<proteinExistence type="predicted"/>
<dbReference type="SUPFAM" id="SSF51206">
    <property type="entry name" value="cAMP-binding domain-like"/>
    <property type="match status" value="1"/>
</dbReference>
<reference evidence="12" key="1">
    <citation type="submission" date="2023-02" db="EMBL/GenBank/DDBJ databases">
        <title>Identification and recombinant expression of a fungal hydrolase from Papiliotrema laurentii that hydrolyzes apple cutin and clears colloidal polyester polyurethane.</title>
        <authorList>
            <consortium name="DOE Joint Genome Institute"/>
            <person name="Roman V.A."/>
            <person name="Bojanowski C."/>
            <person name="Crable B.R."/>
            <person name="Wagner D.N."/>
            <person name="Hung C.S."/>
            <person name="Nadeau L.J."/>
            <person name="Schratz L."/>
            <person name="Haridas S."/>
            <person name="Pangilinan J."/>
            <person name="Lipzen A."/>
            <person name="Na H."/>
            <person name="Yan M."/>
            <person name="Ng V."/>
            <person name="Grigoriev I.V."/>
            <person name="Spatafora J.W."/>
            <person name="Barlow D."/>
            <person name="Biffinger J."/>
            <person name="Kelley-Loughnane N."/>
            <person name="Varaljay V.A."/>
            <person name="Crookes-Goodson W.J."/>
        </authorList>
    </citation>
    <scope>NUCLEOTIDE SEQUENCE</scope>
    <source>
        <strain evidence="12">5307AH</strain>
    </source>
</reference>
<protein>
    <submittedName>
        <fullName evidence="12">Vacuole protein</fullName>
    </submittedName>
</protein>
<dbReference type="CDD" id="cd00038">
    <property type="entry name" value="CAP_ED"/>
    <property type="match status" value="1"/>
</dbReference>
<feature type="region of interest" description="Disordered" evidence="8">
    <location>
        <begin position="1"/>
        <end position="221"/>
    </location>
</feature>
<keyword evidence="7 9" id="KW-0472">Membrane</keyword>
<feature type="transmembrane region" description="Helical" evidence="9">
    <location>
        <begin position="398"/>
        <end position="420"/>
    </location>
</feature>
<evidence type="ECO:0000256" key="3">
    <source>
        <dbReference type="ARBA" id="ARBA00022554"/>
    </source>
</evidence>
<dbReference type="Proteomes" id="UP001182556">
    <property type="component" value="Unassembled WGS sequence"/>
</dbReference>
<keyword evidence="5" id="KW-0029">Amino-acid transport</keyword>
<feature type="compositionally biased region" description="Polar residues" evidence="8">
    <location>
        <begin position="167"/>
        <end position="188"/>
    </location>
</feature>
<evidence type="ECO:0000256" key="1">
    <source>
        <dbReference type="ARBA" id="ARBA00004128"/>
    </source>
</evidence>
<feature type="compositionally biased region" description="Basic and acidic residues" evidence="8">
    <location>
        <begin position="342"/>
        <end position="352"/>
    </location>
</feature>
<dbReference type="InterPro" id="IPR002645">
    <property type="entry name" value="STAS_dom"/>
</dbReference>
<dbReference type="Gene3D" id="3.30.750.24">
    <property type="entry name" value="STAS domain"/>
    <property type="match status" value="1"/>
</dbReference>
<dbReference type="PROSITE" id="PS50042">
    <property type="entry name" value="CNMP_BINDING_3"/>
    <property type="match status" value="1"/>
</dbReference>
<feature type="domain" description="Cyclic nucleotide-binding" evidence="10">
    <location>
        <begin position="1078"/>
        <end position="1175"/>
    </location>
</feature>
<dbReference type="Gene3D" id="2.60.120.10">
    <property type="entry name" value="Jelly Rolls"/>
    <property type="match status" value="1"/>
</dbReference>
<evidence type="ECO:0000256" key="8">
    <source>
        <dbReference type="SAM" id="MobiDB-lite"/>
    </source>
</evidence>
<comment type="caution">
    <text evidence="12">The sequence shown here is derived from an EMBL/GenBank/DDBJ whole genome shotgun (WGS) entry which is preliminary data.</text>
</comment>
<dbReference type="Pfam" id="PF01740">
    <property type="entry name" value="STAS"/>
    <property type="match status" value="1"/>
</dbReference>
<dbReference type="Pfam" id="PF00027">
    <property type="entry name" value="cNMP_binding"/>
    <property type="match status" value="1"/>
</dbReference>
<evidence type="ECO:0000259" key="10">
    <source>
        <dbReference type="PROSITE" id="PS50042"/>
    </source>
</evidence>
<feature type="transmembrane region" description="Helical" evidence="9">
    <location>
        <begin position="595"/>
        <end position="617"/>
    </location>
</feature>
<feature type="compositionally biased region" description="Acidic residues" evidence="8">
    <location>
        <begin position="313"/>
        <end position="325"/>
    </location>
</feature>
<feature type="transmembrane region" description="Helical" evidence="9">
    <location>
        <begin position="654"/>
        <end position="675"/>
    </location>
</feature>
<feature type="compositionally biased region" description="Polar residues" evidence="8">
    <location>
        <begin position="39"/>
        <end position="53"/>
    </location>
</feature>
<keyword evidence="13" id="KW-1185">Reference proteome</keyword>
<feature type="compositionally biased region" description="Polar residues" evidence="8">
    <location>
        <begin position="73"/>
        <end position="84"/>
    </location>
</feature>
<dbReference type="GO" id="GO:0034490">
    <property type="term" value="P:basic amino acid transmembrane import into vacuole"/>
    <property type="evidence" value="ECO:0007669"/>
    <property type="project" value="UniProtKB-ARBA"/>
</dbReference>
<feature type="transmembrane region" description="Helical" evidence="9">
    <location>
        <begin position="525"/>
        <end position="543"/>
    </location>
</feature>
<gene>
    <name evidence="12" type="ORF">DB88DRAFT_490526</name>
</gene>
<dbReference type="SUPFAM" id="SSF52091">
    <property type="entry name" value="SpoIIaa-like"/>
    <property type="match status" value="1"/>
</dbReference>
<feature type="compositionally biased region" description="Polar residues" evidence="8">
    <location>
        <begin position="148"/>
        <end position="157"/>
    </location>
</feature>
<feature type="transmembrane region" description="Helical" evidence="9">
    <location>
        <begin position="571"/>
        <end position="588"/>
    </location>
</feature>
<organism evidence="12 13">
    <name type="scientific">Papiliotrema laurentii</name>
    <name type="common">Cryptococcus laurentii</name>
    <dbReference type="NCBI Taxonomy" id="5418"/>
    <lineage>
        <taxon>Eukaryota</taxon>
        <taxon>Fungi</taxon>
        <taxon>Dikarya</taxon>
        <taxon>Basidiomycota</taxon>
        <taxon>Agaricomycotina</taxon>
        <taxon>Tremellomycetes</taxon>
        <taxon>Tremellales</taxon>
        <taxon>Rhynchogastremaceae</taxon>
        <taxon>Papiliotrema</taxon>
    </lineage>
</organism>
<dbReference type="CDD" id="cd07042">
    <property type="entry name" value="STAS_SulP_like_sulfate_transporter"/>
    <property type="match status" value="1"/>
</dbReference>
<evidence type="ECO:0000313" key="13">
    <source>
        <dbReference type="Proteomes" id="UP001182556"/>
    </source>
</evidence>
<dbReference type="GO" id="GO:0000329">
    <property type="term" value="C:fungal-type vacuole membrane"/>
    <property type="evidence" value="ECO:0007669"/>
    <property type="project" value="UniProtKB-ARBA"/>
</dbReference>
<evidence type="ECO:0000256" key="7">
    <source>
        <dbReference type="ARBA" id="ARBA00023136"/>
    </source>
</evidence>
<feature type="transmembrane region" description="Helical" evidence="9">
    <location>
        <begin position="789"/>
        <end position="820"/>
    </location>
</feature>
<dbReference type="InterPro" id="IPR000595">
    <property type="entry name" value="cNMP-bd_dom"/>
</dbReference>
<evidence type="ECO:0000256" key="5">
    <source>
        <dbReference type="ARBA" id="ARBA00022970"/>
    </source>
</evidence>
<keyword evidence="4 9" id="KW-0812">Transmembrane</keyword>
<evidence type="ECO:0000256" key="9">
    <source>
        <dbReference type="SAM" id="Phobius"/>
    </source>
</evidence>
<evidence type="ECO:0000256" key="4">
    <source>
        <dbReference type="ARBA" id="ARBA00022692"/>
    </source>
</evidence>
<feature type="transmembrane region" description="Helical" evidence="9">
    <location>
        <begin position="487"/>
        <end position="513"/>
    </location>
</feature>
<evidence type="ECO:0000256" key="2">
    <source>
        <dbReference type="ARBA" id="ARBA00022448"/>
    </source>
</evidence>
<keyword evidence="2" id="KW-0813">Transport</keyword>
<dbReference type="InterPro" id="IPR018490">
    <property type="entry name" value="cNMP-bd_dom_sf"/>
</dbReference>
<comment type="subcellular location">
    <subcellularLocation>
        <location evidence="1">Vacuole membrane</location>
        <topology evidence="1">Multi-pass membrane protein</topology>
    </subcellularLocation>
</comment>
<keyword evidence="6 9" id="KW-1133">Transmembrane helix</keyword>
<name>A0AAD9L5L4_PAPLA</name>
<dbReference type="FunFam" id="3.30.750.24:FF:000012">
    <property type="entry name" value="Sulfate transporter family protein"/>
    <property type="match status" value="1"/>
</dbReference>
<dbReference type="InterPro" id="IPR011547">
    <property type="entry name" value="SLC26A/SulP_dom"/>
</dbReference>
<evidence type="ECO:0000256" key="6">
    <source>
        <dbReference type="ARBA" id="ARBA00022989"/>
    </source>
</evidence>
<accession>A0AAD9L5L4</accession>
<evidence type="ECO:0000259" key="11">
    <source>
        <dbReference type="PROSITE" id="PS50801"/>
    </source>
</evidence>
<evidence type="ECO:0000313" key="12">
    <source>
        <dbReference type="EMBL" id="KAK1924471.1"/>
    </source>
</evidence>
<keyword evidence="3" id="KW-0926">Vacuole</keyword>
<sequence>MPARDPATSPMIPTSPPQHPNHQPLSPSSSAFSVAPGISSFSTVNGQNTSGEGNTAPGRRKGSFSMFRRVSGQGASLTQPQGQTNGQGAGPARGYGSMNEEENAPPGGRARSRSNAEIDDISRLGNMGTSMASSKHEHDSRSIRDSTNRLASLSFAPSSHRPRRQSHGSSDGASHSTFSAFQHSTSPLANRDHRPHHPSHLNPALASGESPQSPAPVPSALTDQGAVADEEGFSPGKSFVAGSAGHVGRSGLSVMFERERVSKAAGLAASPIAGSPNLDATPKMPKHSISSDSLSFIDDEPTPLARKTSLLEEGAESDTGEDEHSDDPNSSSALRRYLTSESARDDVERATERTSLLQGHTEERKGFLSRIEEAKRRAKKITPRDVVRSCVEEPIKNVPSVILGLLLNVLDGVSYGMILFPASPIFSDFGSLGVSMFFMSCIVSQLVFSLGGSIFPGGNGSMMIEAVPFFHILINIIQAEVGDDDKAVIATTMVAFAFASILTGLVFFILGAFRLGGLIGYFPRHILVGCIGGVGIFLIETGLEVSRGLKEEGFEYNLATLRLFFDSPHSILLWTIPLALAILLRVITHFWHHQLIFPAYFFIIPIVFYITVAIGGWDFDHLRATGWVFDVGKNTQSWWKFYTLFDFSKTSWKAFWAAMPTQLALVFFGILHVPLNVPALGVSLREDNVKLDRELIAHGFSNALAGFTGTVPNYLTYVNTVLFYRVGGGSRLSGLMLAAATAAVMMVGPTVIGMLPVMVVGALIFVLGIDLTIEAVWDTRHRVSRSEYITIWAIAIGMTVWDFVIGLLFGIILACIFFVVTNSRRKAIRAVFNGSTAKSTVRRPRSQRSFIQQVGSQTYVMKLQGFLFFGTITLVENEIRKLLDLAKWQHNPIRFLIIDFHLVHGLDFSSAEAFVRLQRLLSAKDVLLIMCGAAPTGPVAPSLQAVDLWADREGSRVEVFANLNEALEWTENAYLTAFYENQKAEEDAAARTIDFPKVAKPPFSLAESFQNSPRRSHLAKAGGDTLPMTTHYPETVEEEPSDEQPLPLLLQTIGSYTEQPIEFFQALIPYFKQSVRLAGEVLWTQHDPADGLYLIESGSLRATYAYENYPKLIQETMVAGTIAGDLSTLSETSRNATVVVERDCVLWKLNKESLNRLEVDNPEVARKFIRIVLKAVAEEQEVLSSHLIAMLS</sequence>
<dbReference type="EMBL" id="JAODAN010000005">
    <property type="protein sequence ID" value="KAK1924471.1"/>
    <property type="molecule type" value="Genomic_DNA"/>
</dbReference>
<dbReference type="PANTHER" id="PTHR43310:SF4">
    <property type="entry name" value="AFR304WP"/>
    <property type="match status" value="1"/>
</dbReference>
<feature type="transmembrane region" description="Helical" evidence="9">
    <location>
        <begin position="432"/>
        <end position="455"/>
    </location>
</feature>
<feature type="compositionally biased region" description="Polar residues" evidence="8">
    <location>
        <begin position="20"/>
        <end position="32"/>
    </location>
</feature>
<dbReference type="InterPro" id="IPR052706">
    <property type="entry name" value="Membrane-Transporter-like"/>
</dbReference>
<dbReference type="InterPro" id="IPR014710">
    <property type="entry name" value="RmlC-like_jellyroll"/>
</dbReference>